<evidence type="ECO:0000256" key="2">
    <source>
        <dbReference type="ARBA" id="ARBA00023004"/>
    </source>
</evidence>
<evidence type="ECO:0000259" key="3">
    <source>
        <dbReference type="Pfam" id="PF02668"/>
    </source>
</evidence>
<dbReference type="Gene3D" id="3.60.130.10">
    <property type="entry name" value="Clavaminate synthase-like"/>
    <property type="match status" value="1"/>
</dbReference>
<dbReference type="EMBL" id="JAFEJA010000001">
    <property type="protein sequence ID" value="MBM9621883.1"/>
    <property type="molecule type" value="Genomic_DNA"/>
</dbReference>
<dbReference type="InterPro" id="IPR003819">
    <property type="entry name" value="TauD/TfdA-like"/>
</dbReference>
<name>A0ABS2UX27_9ACTN</name>
<gene>
    <name evidence="4" type="ORF">JE024_24750</name>
</gene>
<dbReference type="GO" id="GO:0051213">
    <property type="term" value="F:dioxygenase activity"/>
    <property type="evidence" value="ECO:0007669"/>
    <property type="project" value="UniProtKB-KW"/>
</dbReference>
<evidence type="ECO:0000313" key="5">
    <source>
        <dbReference type="Proteomes" id="UP000664109"/>
    </source>
</evidence>
<evidence type="ECO:0000256" key="1">
    <source>
        <dbReference type="ARBA" id="ARBA00023002"/>
    </source>
</evidence>
<reference evidence="4 5" key="1">
    <citation type="journal article" date="2016" name="Arch. Microbiol.">
        <title>Streptomyces zhihengii sp. nov., isolated from rhizospheric soil of Psammosilene tunicoides.</title>
        <authorList>
            <person name="Huang M.J."/>
            <person name="Fei J.J."/>
            <person name="Salam N."/>
            <person name="Kim C.J."/>
            <person name="Hozzein W.N."/>
            <person name="Xiao M."/>
            <person name="Huang H.Q."/>
            <person name="Li W.J."/>
        </authorList>
    </citation>
    <scope>NUCLEOTIDE SEQUENCE [LARGE SCALE GENOMIC DNA]</scope>
    <source>
        <strain evidence="4 5">YIM T102</strain>
    </source>
</reference>
<protein>
    <submittedName>
        <fullName evidence="4">TauD/TfdA family dioxygenase</fullName>
    </submittedName>
</protein>
<proteinExistence type="predicted"/>
<sequence>METINAEKAAADAEPVLAALQARGYALLDVGGVAPESPQALEVLDAFLSALADPIQVFARYSTWRPIGVDLSREPHRSEGTGHSPLHTDFVNAEDPPEYVLLYCARADPAGGGDSLVARAPHRDDLPPGVAEVLSRKVYSHGQVTDLLNVGRDVNPFAVLDPQGGAFRYTGQLLGSCAGEEYEAIRFLDGLLRDSTVRLTLREGQAILLDQRRVVHGRGTLGTGQESIPQPLRRLLWQRFARPHAPERMKIQT</sequence>
<dbReference type="Pfam" id="PF02668">
    <property type="entry name" value="TauD"/>
    <property type="match status" value="1"/>
</dbReference>
<dbReference type="Proteomes" id="UP000664109">
    <property type="component" value="Unassembled WGS sequence"/>
</dbReference>
<dbReference type="SUPFAM" id="SSF51197">
    <property type="entry name" value="Clavaminate synthase-like"/>
    <property type="match status" value="1"/>
</dbReference>
<feature type="domain" description="TauD/TfdA-like" evidence="3">
    <location>
        <begin position="66"/>
        <end position="118"/>
    </location>
</feature>
<dbReference type="InterPro" id="IPR042098">
    <property type="entry name" value="TauD-like_sf"/>
</dbReference>
<keyword evidence="1" id="KW-0560">Oxidoreductase</keyword>
<comment type="caution">
    <text evidence="4">The sequence shown here is derived from an EMBL/GenBank/DDBJ whole genome shotgun (WGS) entry which is preliminary data.</text>
</comment>
<accession>A0ABS2UX27</accession>
<keyword evidence="4" id="KW-0223">Dioxygenase</keyword>
<keyword evidence="5" id="KW-1185">Reference proteome</keyword>
<dbReference type="RefSeq" id="WP_205375690.1">
    <property type="nucleotide sequence ID" value="NZ_JAFEJA010000001.1"/>
</dbReference>
<organism evidence="4 5">
    <name type="scientific">Streptomyces zhihengii</name>
    <dbReference type="NCBI Taxonomy" id="1818004"/>
    <lineage>
        <taxon>Bacteria</taxon>
        <taxon>Bacillati</taxon>
        <taxon>Actinomycetota</taxon>
        <taxon>Actinomycetes</taxon>
        <taxon>Kitasatosporales</taxon>
        <taxon>Streptomycetaceae</taxon>
        <taxon>Streptomyces</taxon>
    </lineage>
</organism>
<evidence type="ECO:0000313" key="4">
    <source>
        <dbReference type="EMBL" id="MBM9621883.1"/>
    </source>
</evidence>
<keyword evidence="2" id="KW-0408">Iron</keyword>